<evidence type="ECO:0000313" key="5">
    <source>
        <dbReference type="EMBL" id="CAL2103573.1"/>
    </source>
</evidence>
<evidence type="ECO:0000256" key="2">
    <source>
        <dbReference type="ARBA" id="ARBA00023136"/>
    </source>
</evidence>
<dbReference type="RefSeq" id="WP_348717776.1">
    <property type="nucleotide sequence ID" value="NZ_CAXJIO010000013.1"/>
</dbReference>
<protein>
    <recommendedName>
        <fullName evidence="7">TonB-dependent receptor</fullName>
    </recommendedName>
</protein>
<dbReference type="SUPFAM" id="SSF56935">
    <property type="entry name" value="Porins"/>
    <property type="match status" value="1"/>
</dbReference>
<dbReference type="Gene3D" id="2.40.170.20">
    <property type="entry name" value="TonB-dependent receptor, beta-barrel domain"/>
    <property type="match status" value="1"/>
</dbReference>
<gene>
    <name evidence="5" type="ORF">T190423A01A_40166</name>
</gene>
<reference evidence="5 6" key="1">
    <citation type="submission" date="2024-05" db="EMBL/GenBank/DDBJ databases">
        <authorList>
            <person name="Duchaud E."/>
        </authorList>
    </citation>
    <scope>NUCLEOTIDE SEQUENCE [LARGE SCALE GENOMIC DNA]</scope>
    <source>
        <strain evidence="5">Ena-SAMPLE-TAB-13-05-2024-13:56:06:370-140308</strain>
    </source>
</reference>
<evidence type="ECO:0000313" key="6">
    <source>
        <dbReference type="Proteomes" id="UP001497527"/>
    </source>
</evidence>
<keyword evidence="6" id="KW-1185">Reference proteome</keyword>
<name>A0ABM9PD89_9FLAO</name>
<accession>A0ABM9PD89</accession>
<evidence type="ECO:0000256" key="1">
    <source>
        <dbReference type="ARBA" id="ARBA00004442"/>
    </source>
</evidence>
<comment type="caution">
    <text evidence="5">The sequence shown here is derived from an EMBL/GenBank/DDBJ whole genome shotgun (WGS) entry which is preliminary data.</text>
</comment>
<dbReference type="InterPro" id="IPR036942">
    <property type="entry name" value="Beta-barrel_TonB_sf"/>
</dbReference>
<comment type="subcellular location">
    <subcellularLocation>
        <location evidence="1">Cell outer membrane</location>
    </subcellularLocation>
</comment>
<keyword evidence="3" id="KW-0998">Cell outer membrane</keyword>
<dbReference type="Proteomes" id="UP001497527">
    <property type="component" value="Unassembled WGS sequence"/>
</dbReference>
<dbReference type="EMBL" id="CAXJIO010000013">
    <property type="protein sequence ID" value="CAL2103573.1"/>
    <property type="molecule type" value="Genomic_DNA"/>
</dbReference>
<proteinExistence type="predicted"/>
<evidence type="ECO:0000256" key="3">
    <source>
        <dbReference type="ARBA" id="ARBA00023237"/>
    </source>
</evidence>
<keyword evidence="2" id="KW-0472">Membrane</keyword>
<evidence type="ECO:0008006" key="7">
    <source>
        <dbReference type="Google" id="ProtNLM"/>
    </source>
</evidence>
<organism evidence="5 6">
    <name type="scientific">Tenacibaculum polynesiense</name>
    <dbReference type="NCBI Taxonomy" id="3137857"/>
    <lineage>
        <taxon>Bacteria</taxon>
        <taxon>Pseudomonadati</taxon>
        <taxon>Bacteroidota</taxon>
        <taxon>Flavobacteriia</taxon>
        <taxon>Flavobacteriales</taxon>
        <taxon>Flavobacteriaceae</taxon>
        <taxon>Tenacibaculum</taxon>
    </lineage>
</organism>
<feature type="chain" id="PRO_5046686536" description="TonB-dependent receptor" evidence="4">
    <location>
        <begin position="23"/>
        <end position="602"/>
    </location>
</feature>
<sequence>MKLMKKHLGLLLLFAVSVMVNAQEKTNTEKAKDTIIKTEVVNVVTSYVPKISDAFKIKQKPTIQHTKETERKALDYKIFSVPVASTFIPQRGTMKKIDLGKRERLYPNYVSVGLGNKIAPFAEVYVRQSEYYNSELGGNIRFLLNSDPVENTQLSSTFYNINVHLFYEQKERYYTWKAGLDAERSKYNWYGLPSNITFTPATIDNIEEEQIYNYYQAFGKIDFDESFIKNINGNVNFMSDGLSSSEFEFDAKANLEFPLDGIHRQLNDLKLGVHLNYFGGEFASTYINDPLSNITSLKHGFLTAGLLPNYKFLMHDFLIQIGAKGYFSLDTQNSTSNFLIYPDVEVSYPVVKEFANVFIGATGGLENNTYKKFSKENQFVSPTLTIAPTNEKYNAFAGVRGRFNSQFSYKVRASYADIENNPFFLLNPSKSSGNNSAGGNGFTFFGYEYGNSFNVVYDNIKRTTVFAEAAFEVDKKLSLGGNLEFNNFKLDNIAHAWNTPKIRAEFFGTYKTDKWYAGSNIFFVGARKGIQYDVLPASTSSVVNLKSYIDVNLNGGYHFSDSFSVFLNLKNVLNNSYQRYTNYNVQGFQAMAGLTWKFDTLF</sequence>
<feature type="signal peptide" evidence="4">
    <location>
        <begin position="1"/>
        <end position="22"/>
    </location>
</feature>
<evidence type="ECO:0000256" key="4">
    <source>
        <dbReference type="SAM" id="SignalP"/>
    </source>
</evidence>
<keyword evidence="4" id="KW-0732">Signal</keyword>